<protein>
    <submittedName>
        <fullName evidence="2">XRE family transcriptional regulator</fullName>
    </submittedName>
</protein>
<organism evidence="2 3">
    <name type="scientific">Streptomyces bauhiniae</name>
    <dbReference type="NCBI Taxonomy" id="2340725"/>
    <lineage>
        <taxon>Bacteria</taxon>
        <taxon>Bacillati</taxon>
        <taxon>Actinomycetota</taxon>
        <taxon>Actinomycetes</taxon>
        <taxon>Kitasatosporales</taxon>
        <taxon>Streptomycetaceae</taxon>
        <taxon>Streptomyces</taxon>
    </lineage>
</organism>
<dbReference type="InterPro" id="IPR043917">
    <property type="entry name" value="DUF5753"/>
</dbReference>
<accession>A0A4Z1DBF6</accession>
<name>A0A4Z1DBF6_9ACTN</name>
<dbReference type="GO" id="GO:0003677">
    <property type="term" value="F:DNA binding"/>
    <property type="evidence" value="ECO:0007669"/>
    <property type="project" value="InterPro"/>
</dbReference>
<gene>
    <name evidence="2" type="ORF">E5083_08660</name>
</gene>
<dbReference type="Pfam" id="PF19054">
    <property type="entry name" value="DUF5753"/>
    <property type="match status" value="1"/>
</dbReference>
<evidence type="ECO:0000313" key="2">
    <source>
        <dbReference type="EMBL" id="TGN79958.1"/>
    </source>
</evidence>
<dbReference type="AlphaFoldDB" id="A0A4Z1DBF6"/>
<sequence length="286" mass="32553">MRYLQDEPAPRAARMVLGSALRRCREAVGLSLGEAAARLGGSASKVSRIESGLFSPKHQDLPKFFALYKITDTTEQTQLRDLVSDAQRSPWWQPWSTVTPKYLQAVVSFEDMATRIRSYEPIYLHGLLQTPEYTRALVERGRGSAIVHDEVVQFRAMRRQRFDAAPDKNFLCIVDESSLMRPVGSADIMRKQLEHLAALTFHPRIQLRLAPLYDYEASVEIGPTTLFDFGRRLPTIAFAEGYDGGLFIEDERGVDIRTKAFDLLAARSLGPHAMRRRLRHMATRFR</sequence>
<evidence type="ECO:0000259" key="1">
    <source>
        <dbReference type="PROSITE" id="PS50943"/>
    </source>
</evidence>
<evidence type="ECO:0000313" key="3">
    <source>
        <dbReference type="Proteomes" id="UP000298159"/>
    </source>
</evidence>
<dbReference type="SMART" id="SM00530">
    <property type="entry name" value="HTH_XRE"/>
    <property type="match status" value="1"/>
</dbReference>
<reference evidence="2 3" key="1">
    <citation type="submission" date="2019-04" db="EMBL/GenBank/DDBJ databases">
        <title>Streptomyces sp. nov. Bv016 isolated from bark of Buahinia variegata.</title>
        <authorList>
            <person name="Kanchanasin P."/>
            <person name="Tanasupawat S."/>
            <person name="Yuki M."/>
            <person name="Kudo T."/>
        </authorList>
    </citation>
    <scope>NUCLEOTIDE SEQUENCE [LARGE SCALE GENOMIC DNA]</scope>
    <source>
        <strain evidence="2 3">Bv016</strain>
    </source>
</reference>
<dbReference type="InterPro" id="IPR001387">
    <property type="entry name" value="Cro/C1-type_HTH"/>
</dbReference>
<dbReference type="PROSITE" id="PS50943">
    <property type="entry name" value="HTH_CROC1"/>
    <property type="match status" value="1"/>
</dbReference>
<dbReference type="SUPFAM" id="SSF47413">
    <property type="entry name" value="lambda repressor-like DNA-binding domains"/>
    <property type="match status" value="1"/>
</dbReference>
<dbReference type="Gene3D" id="1.10.260.40">
    <property type="entry name" value="lambda repressor-like DNA-binding domains"/>
    <property type="match status" value="1"/>
</dbReference>
<dbReference type="Proteomes" id="UP000298159">
    <property type="component" value="Unassembled WGS sequence"/>
</dbReference>
<proteinExistence type="predicted"/>
<dbReference type="CDD" id="cd00093">
    <property type="entry name" value="HTH_XRE"/>
    <property type="match status" value="1"/>
</dbReference>
<keyword evidence="3" id="KW-1185">Reference proteome</keyword>
<dbReference type="Pfam" id="PF13560">
    <property type="entry name" value="HTH_31"/>
    <property type="match status" value="1"/>
</dbReference>
<dbReference type="InterPro" id="IPR010982">
    <property type="entry name" value="Lambda_DNA-bd_dom_sf"/>
</dbReference>
<dbReference type="EMBL" id="SRRT01000002">
    <property type="protein sequence ID" value="TGN79958.1"/>
    <property type="molecule type" value="Genomic_DNA"/>
</dbReference>
<comment type="caution">
    <text evidence="2">The sequence shown here is derived from an EMBL/GenBank/DDBJ whole genome shotgun (WGS) entry which is preliminary data.</text>
</comment>
<feature type="domain" description="HTH cro/C1-type" evidence="1">
    <location>
        <begin position="21"/>
        <end position="76"/>
    </location>
</feature>